<evidence type="ECO:0000313" key="2">
    <source>
        <dbReference type="EMBL" id="NWC83830.1"/>
    </source>
</evidence>
<comment type="caution">
    <text evidence="2">The sequence shown here is derived from an EMBL/GenBank/DDBJ whole genome shotgun (WGS) entry which is preliminary data.</text>
</comment>
<reference evidence="2 3" key="1">
    <citation type="submission" date="2020-04" db="EMBL/GenBank/DDBJ databases">
        <title>Molecular characterization of pseudomonads from Agaricus bisporus reveal novel blotch 2 pathogens in Western Europe.</title>
        <authorList>
            <person name="Taparia T."/>
            <person name="Krijger M."/>
            <person name="Haynes E."/>
            <person name="Elpinstone J.G."/>
            <person name="Noble R."/>
            <person name="Van Der Wolf J."/>
        </authorList>
    </citation>
    <scope>NUCLEOTIDE SEQUENCE [LARGE SCALE GENOMIC DNA]</scope>
    <source>
        <strain evidence="2 3">P7765</strain>
    </source>
</reference>
<dbReference type="AlphaFoldDB" id="A0A7Y7ZFD8"/>
<keyword evidence="1" id="KW-0472">Membrane</keyword>
<dbReference type="EMBL" id="JACARV010000107">
    <property type="protein sequence ID" value="NWC83830.1"/>
    <property type="molecule type" value="Genomic_DNA"/>
</dbReference>
<evidence type="ECO:0008006" key="4">
    <source>
        <dbReference type="Google" id="ProtNLM"/>
    </source>
</evidence>
<keyword evidence="1" id="KW-0812">Transmembrane</keyword>
<keyword evidence="1" id="KW-1133">Transmembrane helix</keyword>
<protein>
    <recommendedName>
        <fullName evidence="4">Transmembrane protein</fullName>
    </recommendedName>
</protein>
<feature type="transmembrane region" description="Helical" evidence="1">
    <location>
        <begin position="62"/>
        <end position="84"/>
    </location>
</feature>
<dbReference type="RefSeq" id="WP_177011193.1">
    <property type="nucleotide sequence ID" value="NZ_JACARV010000107.1"/>
</dbReference>
<evidence type="ECO:0000313" key="3">
    <source>
        <dbReference type="Proteomes" id="UP000542695"/>
    </source>
</evidence>
<evidence type="ECO:0000256" key="1">
    <source>
        <dbReference type="SAM" id="Phobius"/>
    </source>
</evidence>
<dbReference type="Proteomes" id="UP000542695">
    <property type="component" value="Unassembled WGS sequence"/>
</dbReference>
<accession>A0A7Y7ZFD8</accession>
<gene>
    <name evidence="2" type="ORF">HX798_26615</name>
</gene>
<sequence>MSHKEHPPWYAPIVHFATHAVVGSIIFIIVATPSVLLGWLVHKLREWQVSEVTLTILLFLEYSILVMDAILFLAFLGFTTWSAIKEFKNE</sequence>
<name>A0A7Y7ZFD8_PSEPU</name>
<feature type="transmembrane region" description="Helical" evidence="1">
    <location>
        <begin position="20"/>
        <end position="41"/>
    </location>
</feature>
<organism evidence="2 3">
    <name type="scientific">Pseudomonas putida</name>
    <name type="common">Arthrobacter siderocapsulatus</name>
    <dbReference type="NCBI Taxonomy" id="303"/>
    <lineage>
        <taxon>Bacteria</taxon>
        <taxon>Pseudomonadati</taxon>
        <taxon>Pseudomonadota</taxon>
        <taxon>Gammaproteobacteria</taxon>
        <taxon>Pseudomonadales</taxon>
        <taxon>Pseudomonadaceae</taxon>
        <taxon>Pseudomonas</taxon>
    </lineage>
</organism>
<proteinExistence type="predicted"/>